<name>A0A7C3NFN6_UNCW3</name>
<gene>
    <name evidence="1" type="ORF">ENS15_01020</name>
</gene>
<proteinExistence type="predicted"/>
<organism evidence="1">
    <name type="scientific">candidate division WOR-3 bacterium</name>
    <dbReference type="NCBI Taxonomy" id="2052148"/>
    <lineage>
        <taxon>Bacteria</taxon>
        <taxon>Bacteria division WOR-3</taxon>
    </lineage>
</organism>
<dbReference type="AlphaFoldDB" id="A0A7C3NFN6"/>
<dbReference type="EMBL" id="DSTT01000001">
    <property type="protein sequence ID" value="HFK23226.1"/>
    <property type="molecule type" value="Genomic_DNA"/>
</dbReference>
<reference evidence="1" key="1">
    <citation type="journal article" date="2020" name="mSystems">
        <title>Genome- and Community-Level Interaction Insights into Carbon Utilization and Element Cycling Functions of Hydrothermarchaeota in Hydrothermal Sediment.</title>
        <authorList>
            <person name="Zhou Z."/>
            <person name="Liu Y."/>
            <person name="Xu W."/>
            <person name="Pan J."/>
            <person name="Luo Z.H."/>
            <person name="Li M."/>
        </authorList>
    </citation>
    <scope>NUCLEOTIDE SEQUENCE [LARGE SCALE GENOMIC DNA]</scope>
    <source>
        <strain evidence="1">SpSt-464</strain>
    </source>
</reference>
<accession>A0A7C3NFN6</accession>
<sequence>MKKIFFSKKIFLVLILLIFNNIFSQIVLPDASFDYRYFESSNNGINFNLTTSQLSNSFNFLYLWNKNSLIGLGIKLVNYGKIDYTTLKDTTQIISPINYPYIYETKNLNKMGFDFFYGDKLYFFDYIFNLNFNYLNFLENPIIFNNSFILKITHNNFSFSLTFYDLIPIQNFGKNYLSFFEPKGNISLSKIIKKENSTLKLSLILNFLSYQSDHFMFVYKNTSMSPSLTIDYIYKNIDININTFSEKFNISFFYSLSDNFKIFSSYGKIYSTFQYFSIGFNLKGMDL</sequence>
<evidence type="ECO:0000313" key="1">
    <source>
        <dbReference type="EMBL" id="HFK23226.1"/>
    </source>
</evidence>
<comment type="caution">
    <text evidence="1">The sequence shown here is derived from an EMBL/GenBank/DDBJ whole genome shotgun (WGS) entry which is preliminary data.</text>
</comment>
<protein>
    <submittedName>
        <fullName evidence="1">Uncharacterized protein</fullName>
    </submittedName>
</protein>